<feature type="binding site" evidence="7">
    <location>
        <begin position="246"/>
        <end position="252"/>
    </location>
    <ligand>
        <name>GTP</name>
        <dbReference type="ChEBI" id="CHEBI:37565"/>
    </ligand>
</feature>
<evidence type="ECO:0000313" key="9">
    <source>
        <dbReference type="EMBL" id="MBA1374034.1"/>
    </source>
</evidence>
<feature type="binding site" evidence="7">
    <location>
        <position position="433"/>
    </location>
    <ligand>
        <name>(6S)-5-formyl-5,6,7,8-tetrahydrofolate</name>
        <dbReference type="ChEBI" id="CHEBI:57457"/>
    </ligand>
</feature>
<dbReference type="RefSeq" id="WP_181267020.1">
    <property type="nucleotide sequence ID" value="NZ_BAAAGB010000001.1"/>
</dbReference>
<feature type="binding site" evidence="7">
    <location>
        <position position="23"/>
    </location>
    <ligand>
        <name>(6S)-5-formyl-5,6,7,8-tetrahydrofolate</name>
        <dbReference type="ChEBI" id="CHEBI:57457"/>
    </ligand>
</feature>
<dbReference type="SUPFAM" id="SSF52540">
    <property type="entry name" value="P-loop containing nucleoside triphosphate hydrolases"/>
    <property type="match status" value="1"/>
</dbReference>
<dbReference type="FunFam" id="3.30.1360.120:FF:000007">
    <property type="entry name" value="tRNA modification GTPase GTPBP3, mitochondrial"/>
    <property type="match status" value="1"/>
</dbReference>
<organism evidence="9 10">
    <name type="scientific">Sphingomonas ursincola</name>
    <dbReference type="NCBI Taxonomy" id="56361"/>
    <lineage>
        <taxon>Bacteria</taxon>
        <taxon>Pseudomonadati</taxon>
        <taxon>Pseudomonadota</taxon>
        <taxon>Alphaproteobacteria</taxon>
        <taxon>Sphingomonadales</taxon>
        <taxon>Sphingomonadaceae</taxon>
        <taxon>Sphingomonas</taxon>
    </lineage>
</organism>
<evidence type="ECO:0000256" key="5">
    <source>
        <dbReference type="ARBA" id="ARBA00022958"/>
    </source>
</evidence>
<name>A0A7V8U8H3_9SPHN</name>
<dbReference type="InterPro" id="IPR027417">
    <property type="entry name" value="P-loop_NTPase"/>
</dbReference>
<feature type="domain" description="TrmE-type G" evidence="8">
    <location>
        <begin position="217"/>
        <end position="360"/>
    </location>
</feature>
<keyword evidence="7" id="KW-0479">Metal-binding</keyword>
<feature type="binding site" evidence="7">
    <location>
        <position position="227"/>
    </location>
    <ligand>
        <name>K(+)</name>
        <dbReference type="ChEBI" id="CHEBI:29103"/>
    </ligand>
</feature>
<dbReference type="AlphaFoldDB" id="A0A7V8U8H3"/>
<comment type="cofactor">
    <cofactor evidence="7">
        <name>K(+)</name>
        <dbReference type="ChEBI" id="CHEBI:29103"/>
    </cofactor>
    <text evidence="7">Binds 1 potassium ion per subunit.</text>
</comment>
<keyword evidence="10" id="KW-1185">Reference proteome</keyword>
<evidence type="ECO:0000256" key="6">
    <source>
        <dbReference type="ARBA" id="ARBA00023134"/>
    </source>
</evidence>
<evidence type="ECO:0000256" key="7">
    <source>
        <dbReference type="HAMAP-Rule" id="MF_00379"/>
    </source>
</evidence>
<dbReference type="InterPro" id="IPR031168">
    <property type="entry name" value="G_TrmE"/>
</dbReference>
<dbReference type="InterPro" id="IPR005225">
    <property type="entry name" value="Small_GTP-bd"/>
</dbReference>
<dbReference type="InterPro" id="IPR027266">
    <property type="entry name" value="TrmE/GcvT-like"/>
</dbReference>
<reference evidence="9 10" key="1">
    <citation type="journal article" date="1994" name="Int. J. Syst. Bacteriol.">
        <title>Phylogenetic positions of novel aerobic, bacteriochlorophyll a-containing bacteria and description of Roseococcus thiosulfatophilus gen. nov., sp. nov., Erythromicrobium ramosum gen. nov., sp. nov., and Erythrobacter litoralis sp. nov.</title>
        <authorList>
            <person name="Yurkov V."/>
            <person name="Stackebrandt E."/>
            <person name="Holmes A."/>
            <person name="Fuerst J.A."/>
            <person name="Hugenholtz P."/>
            <person name="Golecki J."/>
            <person name="Gad'on N."/>
            <person name="Gorlenko V.M."/>
            <person name="Kompantseva E.I."/>
            <person name="Drews G."/>
        </authorList>
    </citation>
    <scope>NUCLEOTIDE SEQUENCE [LARGE SCALE GENOMIC DNA]</scope>
    <source>
        <strain evidence="9 10">KR-99</strain>
    </source>
</reference>
<evidence type="ECO:0000313" key="10">
    <source>
        <dbReference type="Proteomes" id="UP000589292"/>
    </source>
</evidence>
<feature type="binding site" evidence="7">
    <location>
        <position position="246"/>
    </location>
    <ligand>
        <name>K(+)</name>
        <dbReference type="ChEBI" id="CHEBI:29103"/>
    </ligand>
</feature>
<dbReference type="PANTHER" id="PTHR42714">
    <property type="entry name" value="TRNA MODIFICATION GTPASE GTPBP3"/>
    <property type="match status" value="1"/>
</dbReference>
<feature type="binding site" evidence="7">
    <location>
        <begin position="227"/>
        <end position="232"/>
    </location>
    <ligand>
        <name>GTP</name>
        <dbReference type="ChEBI" id="CHEBI:37565"/>
    </ligand>
</feature>
<dbReference type="GO" id="GO:0046872">
    <property type="term" value="F:metal ion binding"/>
    <property type="evidence" value="ECO:0007669"/>
    <property type="project" value="UniProtKB-KW"/>
</dbReference>
<evidence type="ECO:0000256" key="3">
    <source>
        <dbReference type="ARBA" id="ARBA00022741"/>
    </source>
</evidence>
<feature type="binding site" evidence="7">
    <location>
        <position position="121"/>
    </location>
    <ligand>
        <name>(6S)-5-formyl-5,6,7,8-tetrahydrofolate</name>
        <dbReference type="ChEBI" id="CHEBI:57457"/>
    </ligand>
</feature>
<dbReference type="InterPro" id="IPR018948">
    <property type="entry name" value="GTP-bd_TrmE_N"/>
</dbReference>
<comment type="similarity">
    <text evidence="1 7">Belongs to the TRAFAC class TrmE-Era-EngA-EngB-Septin-like GTPase superfamily. TrmE GTPase family.</text>
</comment>
<dbReference type="NCBIfam" id="NF003661">
    <property type="entry name" value="PRK05291.1-3"/>
    <property type="match status" value="1"/>
</dbReference>
<evidence type="ECO:0000256" key="2">
    <source>
        <dbReference type="ARBA" id="ARBA00022694"/>
    </source>
</evidence>
<keyword evidence="4 7" id="KW-0378">Hydrolase</keyword>
<dbReference type="SUPFAM" id="SSF116878">
    <property type="entry name" value="TrmE connector domain"/>
    <property type="match status" value="1"/>
</dbReference>
<evidence type="ECO:0000259" key="8">
    <source>
        <dbReference type="PROSITE" id="PS51709"/>
    </source>
</evidence>
<comment type="function">
    <text evidence="7">Exhibits a very high intrinsic GTPase hydrolysis rate. Involved in the addition of a carboxymethylaminomethyl (cmnm) group at the wobble position (U34) of certain tRNAs, forming tRNA-cmnm(5)s(2)U34.</text>
</comment>
<dbReference type="Gene3D" id="1.20.120.430">
    <property type="entry name" value="tRNA modification GTPase MnmE domain 2"/>
    <property type="match status" value="1"/>
</dbReference>
<dbReference type="InterPro" id="IPR006073">
    <property type="entry name" value="GTP-bd"/>
</dbReference>
<dbReference type="EMBL" id="VDES01000002">
    <property type="protein sequence ID" value="MBA1374034.1"/>
    <property type="molecule type" value="Genomic_DNA"/>
</dbReference>
<feature type="binding site" evidence="7">
    <location>
        <position position="251"/>
    </location>
    <ligand>
        <name>K(+)</name>
        <dbReference type="ChEBI" id="CHEBI:29103"/>
    </ligand>
</feature>
<keyword evidence="3 7" id="KW-0547">Nucleotide-binding</keyword>
<sequence>MTAGATIYALSSGAPPAALAIIRISGPDAGVALTALAGKLPEPRRASLRNLRDPASTDILDRALVLWFPGPDTATGEDLAELHLHGGRAVVRAVEAALAGIEGLRLAEPGEFTRRAFLNGRMDLAEAEGLSDLLFAETEAQRVAAIRMASGHLSRQVEAWRREVLRLSALVEAELDFSDEDDVPEHAVDAVGEGIGALAGEIDLALARPRSERLRDGIRVVLAGPPNAGKSTLLNALLQREAAIVSDIAGTTRDVIEAPVALGGIPFVLTDTAGLRDEGAEEIESIGIARAQDAIAAADIVLWLGAEGDGPSHPALWEIEAQIDRTGVPRETKQVARHRLSAKTGQGLDVLVADMVATAQTLLPASNEVALNARQHRLLGECAFALHGAEAQTDLLLRAEGLRLARHALDQLLGRTHVEDMLDALFGAFCIGK</sequence>
<dbReference type="GO" id="GO:0003924">
    <property type="term" value="F:GTPase activity"/>
    <property type="evidence" value="ECO:0007669"/>
    <property type="project" value="UniProtKB-UniRule"/>
</dbReference>
<feature type="binding site" evidence="7">
    <location>
        <position position="81"/>
    </location>
    <ligand>
        <name>(6S)-5-formyl-5,6,7,8-tetrahydrofolate</name>
        <dbReference type="ChEBI" id="CHEBI:57457"/>
    </ligand>
</feature>
<dbReference type="PROSITE" id="PS51709">
    <property type="entry name" value="G_TRME"/>
    <property type="match status" value="1"/>
</dbReference>
<dbReference type="CDD" id="cd04164">
    <property type="entry name" value="trmE"/>
    <property type="match status" value="1"/>
</dbReference>
<comment type="caution">
    <text evidence="7">Lacks conserved residue(s) required for the propagation of feature annotation.</text>
</comment>
<dbReference type="InterPro" id="IPR004520">
    <property type="entry name" value="GTPase_MnmE"/>
</dbReference>
<dbReference type="Gene3D" id="3.40.50.300">
    <property type="entry name" value="P-loop containing nucleotide triphosphate hydrolases"/>
    <property type="match status" value="1"/>
</dbReference>
<comment type="subunit">
    <text evidence="7">Homodimer. Heterotetramer of two MnmE and two MnmG subunits.</text>
</comment>
<dbReference type="Pfam" id="PF01926">
    <property type="entry name" value="MMR_HSR1"/>
    <property type="match status" value="1"/>
</dbReference>
<dbReference type="HAMAP" id="MF_00379">
    <property type="entry name" value="GTPase_MnmE"/>
    <property type="match status" value="1"/>
</dbReference>
<feature type="binding site" evidence="7">
    <location>
        <position position="231"/>
    </location>
    <ligand>
        <name>Mg(2+)</name>
        <dbReference type="ChEBI" id="CHEBI:18420"/>
    </ligand>
</feature>
<dbReference type="GO" id="GO:0002098">
    <property type="term" value="P:tRNA wobble uridine modification"/>
    <property type="evidence" value="ECO:0007669"/>
    <property type="project" value="TreeGrafter"/>
</dbReference>
<dbReference type="Pfam" id="PF10396">
    <property type="entry name" value="TrmE_N"/>
    <property type="match status" value="1"/>
</dbReference>
<dbReference type="GO" id="GO:0005525">
    <property type="term" value="F:GTP binding"/>
    <property type="evidence" value="ECO:0007669"/>
    <property type="project" value="UniProtKB-UniRule"/>
</dbReference>
<protein>
    <recommendedName>
        <fullName evidence="7">tRNA modification GTPase MnmE</fullName>
        <ecNumber evidence="7">3.6.-.-</ecNumber>
    </recommendedName>
</protein>
<dbReference type="GO" id="GO:0030488">
    <property type="term" value="P:tRNA methylation"/>
    <property type="evidence" value="ECO:0007669"/>
    <property type="project" value="TreeGrafter"/>
</dbReference>
<feature type="binding site" evidence="7">
    <location>
        <position position="252"/>
    </location>
    <ligand>
        <name>Mg(2+)</name>
        <dbReference type="ChEBI" id="CHEBI:18420"/>
    </ligand>
</feature>
<dbReference type="SUPFAM" id="SSF103025">
    <property type="entry name" value="Folate-binding domain"/>
    <property type="match status" value="1"/>
</dbReference>
<feature type="binding site" evidence="7">
    <location>
        <position position="248"/>
    </location>
    <ligand>
        <name>K(+)</name>
        <dbReference type="ChEBI" id="CHEBI:29103"/>
    </ligand>
</feature>
<keyword evidence="7" id="KW-0460">Magnesium</keyword>
<accession>A0A7V8U8H3</accession>
<dbReference type="Proteomes" id="UP000589292">
    <property type="component" value="Unassembled WGS sequence"/>
</dbReference>
<dbReference type="GO" id="GO:0005737">
    <property type="term" value="C:cytoplasm"/>
    <property type="evidence" value="ECO:0007669"/>
    <property type="project" value="UniProtKB-SubCell"/>
</dbReference>
<proteinExistence type="inferred from homology"/>
<evidence type="ECO:0000256" key="1">
    <source>
        <dbReference type="ARBA" id="ARBA00011043"/>
    </source>
</evidence>
<dbReference type="CDD" id="cd14858">
    <property type="entry name" value="TrmE_N"/>
    <property type="match status" value="1"/>
</dbReference>
<dbReference type="InterPro" id="IPR025867">
    <property type="entry name" value="MnmE_helical"/>
</dbReference>
<keyword evidence="6 7" id="KW-0342">GTP-binding</keyword>
<comment type="subcellular location">
    <subcellularLocation>
        <location evidence="7">Cytoplasm</location>
    </subcellularLocation>
</comment>
<feature type="binding site" evidence="7">
    <location>
        <begin position="271"/>
        <end position="274"/>
    </location>
    <ligand>
        <name>GTP</name>
        <dbReference type="ChEBI" id="CHEBI:37565"/>
    </ligand>
</feature>
<keyword evidence="5 7" id="KW-0630">Potassium</keyword>
<evidence type="ECO:0000256" key="4">
    <source>
        <dbReference type="ARBA" id="ARBA00022801"/>
    </source>
</evidence>
<keyword evidence="7" id="KW-0963">Cytoplasm</keyword>
<gene>
    <name evidence="7 9" type="primary">mnmE</name>
    <name evidence="7" type="synonym">trmE</name>
    <name evidence="9" type="ORF">FG486_06765</name>
</gene>
<dbReference type="EC" id="3.6.-.-" evidence="7"/>
<dbReference type="InterPro" id="IPR027368">
    <property type="entry name" value="MnmE_dom2"/>
</dbReference>
<dbReference type="Gene3D" id="3.30.1360.120">
    <property type="entry name" value="Probable tRNA modification gtpase trme, domain 1"/>
    <property type="match status" value="1"/>
</dbReference>
<comment type="caution">
    <text evidence="9">The sequence shown here is derived from an EMBL/GenBank/DDBJ whole genome shotgun (WGS) entry which is preliminary data.</text>
</comment>
<keyword evidence="2 7" id="KW-0819">tRNA processing</keyword>
<dbReference type="NCBIfam" id="TIGR00231">
    <property type="entry name" value="small_GTP"/>
    <property type="match status" value="1"/>
</dbReference>
<dbReference type="Pfam" id="PF12631">
    <property type="entry name" value="MnmE_helical"/>
    <property type="match status" value="1"/>
</dbReference>
<dbReference type="PANTHER" id="PTHR42714:SF2">
    <property type="entry name" value="TRNA MODIFICATION GTPASE GTPBP3, MITOCHONDRIAL"/>
    <property type="match status" value="1"/>
</dbReference>